<dbReference type="Proteomes" id="UP000789702">
    <property type="component" value="Unassembled WGS sequence"/>
</dbReference>
<keyword evidence="2" id="KW-1185">Reference proteome</keyword>
<protein>
    <submittedName>
        <fullName evidence="1">7087_t:CDS:1</fullName>
    </submittedName>
</protein>
<gene>
    <name evidence="1" type="ORF">DHETER_LOCUS773</name>
</gene>
<organism evidence="1 2">
    <name type="scientific">Dentiscutata heterogama</name>
    <dbReference type="NCBI Taxonomy" id="1316150"/>
    <lineage>
        <taxon>Eukaryota</taxon>
        <taxon>Fungi</taxon>
        <taxon>Fungi incertae sedis</taxon>
        <taxon>Mucoromycota</taxon>
        <taxon>Glomeromycotina</taxon>
        <taxon>Glomeromycetes</taxon>
        <taxon>Diversisporales</taxon>
        <taxon>Gigasporaceae</taxon>
        <taxon>Dentiscutata</taxon>
    </lineage>
</organism>
<evidence type="ECO:0000313" key="2">
    <source>
        <dbReference type="Proteomes" id="UP000789702"/>
    </source>
</evidence>
<proteinExistence type="predicted"/>
<sequence>DVGERAFQAKRHIMLQSRKINFGKLANIKVTKKDSFNNVNNWKLKKKRFCSQCGKPYSKHHPGCTRNNGTHMNGKRVERRTVPMEIKRFKKGNFSKKPYNKGKGKLYKGKFTKKKF</sequence>
<accession>A0ACA9K315</accession>
<feature type="non-terminal residue" evidence="1">
    <location>
        <position position="1"/>
    </location>
</feature>
<name>A0ACA9K315_9GLOM</name>
<dbReference type="EMBL" id="CAJVPU010000413">
    <property type="protein sequence ID" value="CAG8449726.1"/>
    <property type="molecule type" value="Genomic_DNA"/>
</dbReference>
<comment type="caution">
    <text evidence="1">The sequence shown here is derived from an EMBL/GenBank/DDBJ whole genome shotgun (WGS) entry which is preliminary data.</text>
</comment>
<reference evidence="1" key="1">
    <citation type="submission" date="2021-06" db="EMBL/GenBank/DDBJ databases">
        <authorList>
            <person name="Kallberg Y."/>
            <person name="Tangrot J."/>
            <person name="Rosling A."/>
        </authorList>
    </citation>
    <scope>NUCLEOTIDE SEQUENCE</scope>
    <source>
        <strain evidence="1">IL203A</strain>
    </source>
</reference>
<evidence type="ECO:0000313" key="1">
    <source>
        <dbReference type="EMBL" id="CAG8449726.1"/>
    </source>
</evidence>